<sequence length="43" mass="4970">MTDYASRNLFISLPILGLNIRILTECIFEAHTLLPSRRIIIQI</sequence>
<reference evidence="1 2" key="1">
    <citation type="submission" date="2017-01" db="EMBL/GenBank/DDBJ databases">
        <authorList>
            <person name="Mah S.A."/>
            <person name="Swanson W.J."/>
            <person name="Moy G.W."/>
            <person name="Vacquier V.D."/>
        </authorList>
    </citation>
    <scope>NUCLEOTIDE SEQUENCE [LARGE SCALE GENOMIC DNA]</scope>
    <source>
        <strain evidence="1 2">CGMCC 1.8909</strain>
    </source>
</reference>
<dbReference type="AlphaFoldDB" id="A0A1N6ZCN4"/>
<proteinExistence type="predicted"/>
<protein>
    <submittedName>
        <fullName evidence="1">Uncharacterized protein</fullName>
    </submittedName>
</protein>
<organism evidence="1 2">
    <name type="scientific">Natronorubrum daqingense</name>
    <dbReference type="NCBI Taxonomy" id="588898"/>
    <lineage>
        <taxon>Archaea</taxon>
        <taxon>Methanobacteriati</taxon>
        <taxon>Methanobacteriota</taxon>
        <taxon>Stenosarchaea group</taxon>
        <taxon>Halobacteria</taxon>
        <taxon>Halobacteriales</taxon>
        <taxon>Natrialbaceae</taxon>
        <taxon>Natronorubrum</taxon>
    </lineage>
</organism>
<evidence type="ECO:0000313" key="2">
    <source>
        <dbReference type="Proteomes" id="UP000185687"/>
    </source>
</evidence>
<evidence type="ECO:0000313" key="1">
    <source>
        <dbReference type="EMBL" id="SIR24672.1"/>
    </source>
</evidence>
<gene>
    <name evidence="1" type="ORF">SAMN05421809_0762</name>
</gene>
<name>A0A1N6ZCN4_9EURY</name>
<dbReference type="EMBL" id="FTNP01000001">
    <property type="protein sequence ID" value="SIR24672.1"/>
    <property type="molecule type" value="Genomic_DNA"/>
</dbReference>
<accession>A0A1N6ZCN4</accession>
<keyword evidence="2" id="KW-1185">Reference proteome</keyword>
<dbReference type="Proteomes" id="UP000185687">
    <property type="component" value="Unassembled WGS sequence"/>
</dbReference>